<gene>
    <name evidence="1" type="ORF">GCM10010307_14570</name>
</gene>
<dbReference type="Proteomes" id="UP001500151">
    <property type="component" value="Unassembled WGS sequence"/>
</dbReference>
<dbReference type="EMBL" id="BAAASJ010000018">
    <property type="protein sequence ID" value="GAA2626565.1"/>
    <property type="molecule type" value="Genomic_DNA"/>
</dbReference>
<reference evidence="1 2" key="1">
    <citation type="journal article" date="2019" name="Int. J. Syst. Evol. Microbiol.">
        <title>The Global Catalogue of Microorganisms (GCM) 10K type strain sequencing project: providing services to taxonomists for standard genome sequencing and annotation.</title>
        <authorList>
            <consortium name="The Broad Institute Genomics Platform"/>
            <consortium name="The Broad Institute Genome Sequencing Center for Infectious Disease"/>
            <person name="Wu L."/>
            <person name="Ma J."/>
        </authorList>
    </citation>
    <scope>NUCLEOTIDE SEQUENCE [LARGE SCALE GENOMIC DNA]</scope>
    <source>
        <strain evidence="1 2">JCM 4524</strain>
    </source>
</reference>
<name>A0ABN3QI81_9ACTN</name>
<protein>
    <recommendedName>
        <fullName evidence="3">Ribbon-helix-helix protein, CopG family</fullName>
    </recommendedName>
</protein>
<organism evidence="1 2">
    <name type="scientific">Streptomyces vastus</name>
    <dbReference type="NCBI Taxonomy" id="285451"/>
    <lineage>
        <taxon>Bacteria</taxon>
        <taxon>Bacillati</taxon>
        <taxon>Actinomycetota</taxon>
        <taxon>Actinomycetes</taxon>
        <taxon>Kitasatosporales</taxon>
        <taxon>Streptomycetaceae</taxon>
        <taxon>Streptomyces</taxon>
    </lineage>
</organism>
<evidence type="ECO:0000313" key="2">
    <source>
        <dbReference type="Proteomes" id="UP001500151"/>
    </source>
</evidence>
<sequence length="68" mass="7800">MSMASTIGFRPTEEDERIIKSAMREGDSTSDVIRRALRLLEREAWLTQARADAERLADEDLSTEEDAW</sequence>
<keyword evidence="2" id="KW-1185">Reference proteome</keyword>
<accession>A0ABN3QI81</accession>
<evidence type="ECO:0000313" key="1">
    <source>
        <dbReference type="EMBL" id="GAA2626565.1"/>
    </source>
</evidence>
<evidence type="ECO:0008006" key="3">
    <source>
        <dbReference type="Google" id="ProtNLM"/>
    </source>
</evidence>
<proteinExistence type="predicted"/>
<comment type="caution">
    <text evidence="1">The sequence shown here is derived from an EMBL/GenBank/DDBJ whole genome shotgun (WGS) entry which is preliminary data.</text>
</comment>